<dbReference type="InterPro" id="IPR001451">
    <property type="entry name" value="Hexapep"/>
</dbReference>
<protein>
    <submittedName>
        <fullName evidence="1">Acetyltransferase</fullName>
    </submittedName>
</protein>
<comment type="caution">
    <text evidence="1">The sequence shown here is derived from an EMBL/GenBank/DDBJ whole genome shotgun (WGS) entry which is preliminary data.</text>
</comment>
<reference evidence="1 2" key="1">
    <citation type="submission" date="2019-12" db="EMBL/GenBank/DDBJ databases">
        <authorList>
            <person name="Kim Y.S."/>
        </authorList>
    </citation>
    <scope>NUCLEOTIDE SEQUENCE [LARGE SCALE GENOMIC DNA]</scope>
    <source>
        <strain evidence="1 2">GA093</strain>
    </source>
</reference>
<dbReference type="EMBL" id="WSTB01000004">
    <property type="protein sequence ID" value="MWB94490.1"/>
    <property type="molecule type" value="Genomic_DNA"/>
</dbReference>
<dbReference type="CDD" id="cd04647">
    <property type="entry name" value="LbH_MAT_like"/>
    <property type="match status" value="1"/>
</dbReference>
<accession>A0A6I4NJ40</accession>
<dbReference type="GO" id="GO:0016740">
    <property type="term" value="F:transferase activity"/>
    <property type="evidence" value="ECO:0007669"/>
    <property type="project" value="UniProtKB-KW"/>
</dbReference>
<sequence>MISRYGFIGCLKLLMSLIYTKLAFRQARLIRLPFDIRNKKAIKIGENFTSGFGCRIEAYPKKNDSSQILLFGKNVEINDYVHIAAGEKIIIGDNVLIASKVFISDINHGNYSGKDCDSPLSLPNSRKLSTNPVVISDNVWIGEGVCVMAGVTIGIGCVIGSLSVVTKSIPDYSIAVGSPAKVIKKFDFEQNEWISITES</sequence>
<dbReference type="AlphaFoldDB" id="A0A6I4NJ40"/>
<dbReference type="RefSeq" id="WP_160374468.1">
    <property type="nucleotide sequence ID" value="NZ_WSTB01000004.1"/>
</dbReference>
<dbReference type="InterPro" id="IPR011004">
    <property type="entry name" value="Trimer_LpxA-like_sf"/>
</dbReference>
<gene>
    <name evidence="1" type="ORF">GON26_08950</name>
</gene>
<organism evidence="1 2">
    <name type="scientific">Flavobacterium hydrocarbonoxydans</name>
    <dbReference type="NCBI Taxonomy" id="2683249"/>
    <lineage>
        <taxon>Bacteria</taxon>
        <taxon>Pseudomonadati</taxon>
        <taxon>Bacteroidota</taxon>
        <taxon>Flavobacteriia</taxon>
        <taxon>Flavobacteriales</taxon>
        <taxon>Flavobacteriaceae</taxon>
        <taxon>Flavobacterium</taxon>
    </lineage>
</organism>
<evidence type="ECO:0000313" key="1">
    <source>
        <dbReference type="EMBL" id="MWB94490.1"/>
    </source>
</evidence>
<dbReference type="Gene3D" id="2.160.10.10">
    <property type="entry name" value="Hexapeptide repeat proteins"/>
    <property type="match status" value="1"/>
</dbReference>
<dbReference type="InterPro" id="IPR051159">
    <property type="entry name" value="Hexapeptide_acetyltransf"/>
</dbReference>
<dbReference type="SUPFAM" id="SSF51161">
    <property type="entry name" value="Trimeric LpxA-like enzymes"/>
    <property type="match status" value="1"/>
</dbReference>
<dbReference type="Pfam" id="PF00132">
    <property type="entry name" value="Hexapep"/>
    <property type="match status" value="1"/>
</dbReference>
<keyword evidence="1" id="KW-0808">Transferase</keyword>
<proteinExistence type="predicted"/>
<dbReference type="PANTHER" id="PTHR23416">
    <property type="entry name" value="SIALIC ACID SYNTHASE-RELATED"/>
    <property type="match status" value="1"/>
</dbReference>
<name>A0A6I4NJ40_9FLAO</name>
<dbReference type="PANTHER" id="PTHR23416:SF78">
    <property type="entry name" value="LIPOPOLYSACCHARIDE BIOSYNTHESIS O-ACETYL TRANSFERASE WBBJ-RELATED"/>
    <property type="match status" value="1"/>
</dbReference>
<dbReference type="Proteomes" id="UP000471501">
    <property type="component" value="Unassembled WGS sequence"/>
</dbReference>
<evidence type="ECO:0000313" key="2">
    <source>
        <dbReference type="Proteomes" id="UP000471501"/>
    </source>
</evidence>
<keyword evidence="2" id="KW-1185">Reference proteome</keyword>